<dbReference type="Gene3D" id="3.30.160.710">
    <property type="match status" value="1"/>
</dbReference>
<comment type="caution">
    <text evidence="3">The sequence shown here is derived from an EMBL/GenBank/DDBJ whole genome shotgun (WGS) entry which is preliminary data.</text>
</comment>
<dbReference type="Gene3D" id="2.60.40.10">
    <property type="entry name" value="Immunoglobulins"/>
    <property type="match status" value="18"/>
</dbReference>
<keyword evidence="4" id="KW-1185">Reference proteome</keyword>
<organism evidence="3 4">
    <name type="scientific">Dinghuibacter silviterrae</name>
    <dbReference type="NCBI Taxonomy" id="1539049"/>
    <lineage>
        <taxon>Bacteria</taxon>
        <taxon>Pseudomonadati</taxon>
        <taxon>Bacteroidota</taxon>
        <taxon>Chitinophagia</taxon>
        <taxon>Chitinophagales</taxon>
        <taxon>Chitinophagaceae</taxon>
        <taxon>Dinghuibacter</taxon>
    </lineage>
</organism>
<dbReference type="Pfam" id="PF19408">
    <property type="entry name" value="PKD_6"/>
    <property type="match status" value="1"/>
</dbReference>
<evidence type="ECO:0000313" key="4">
    <source>
        <dbReference type="Proteomes" id="UP000294498"/>
    </source>
</evidence>
<dbReference type="Pfam" id="PF05345">
    <property type="entry name" value="He_PIG"/>
    <property type="match status" value="18"/>
</dbReference>
<dbReference type="InterPro" id="IPR026444">
    <property type="entry name" value="Secre_tail"/>
</dbReference>
<dbReference type="GO" id="GO:0005509">
    <property type="term" value="F:calcium ion binding"/>
    <property type="evidence" value="ECO:0007669"/>
    <property type="project" value="InterPro"/>
</dbReference>
<dbReference type="SMART" id="SM00736">
    <property type="entry name" value="CADG"/>
    <property type="match status" value="11"/>
</dbReference>
<dbReference type="SUPFAM" id="SSF49313">
    <property type="entry name" value="Cadherin-like"/>
    <property type="match status" value="18"/>
</dbReference>
<sequence>MKRFLPYLTGLILCLCSFTLKAGTYTAKASGSWSSASTWVQNAVPTSSDTVIIPAGISVSLTGTYNSTQNVDYFNNPSYIYVYGTLTLLNDPSDPPGTGVFSWQNRVSIDVYSGGALNDNTTGGSINWVEGSVMSIQTGGSYGYDMALISAPPTDQFFDESNSYELVLNPPTPTTTTLPGPYTMTLTSTGFTTSGAFVQPPTATTTSATAVDTAKGTLNGTVTANGESTTISFQFDKTSTFNSPFFTTTTASPSTTSGSASVSATETGLTYSTQYYYRTVASNVMGTSYGTTQNFITAPVVYNVSVPANGTYGVGSIFVFSIGYTYISGVSQLPLTVTGGTPYITLQIGNKTRKAVFDHADPANPTLYFTYTVQAGDLAPAGITLGPSIVKNGASVLDGFGNPAGLSISGSLIAVPSMSGVIVNAPGAPNVTTNAATGVTTSSANLSGAVDDSGAATTVTMLYGTSATLTGASTVTVTPSSIAAGTGNTPVSASLSGLSYSTQYYYQLSATNAAGTTNGTINSFTTAPVIYSIDVPPSQTYTVGQVLIFSLHWTYITQAPLVANTSGGVPYFNVILGNKTEKAVFDHVNPTDAIAYFFYTVQPGDFTSGGMSLGPNIILNGGTIVDQFGDPVGLSLSNAPITPPVMTGINVSAPEPPIVTTGSADQITPTGATIYGAVDDSGATTAVTFRYSTDPGLVGATTVNGVLNSIAAGSGNTTDSAVLTGLLPSTKYYYQAIGQNSQGFATGLILNFTTAADVAPVVTTSGGATTFYAVGSGSTPVVVDNAVSASSSDHTTLASATVTIGSFSAGDQLSFNNTGSFGNITSTWDNTTGTLTLTSTSASATIAQWTAALEAITFANTSSTPVIGNRVISFVVNDGTLNSSAATKTVTVAQGLVFASGTSQNASFCENTTANTINALLATTDLANGQTLTYTVISGPANGTLGGFPGTVSSNGGNVTPSGFTYTPTSGFSGTDAFTIQVSNGSLTAQTTINVVVNPQPAVTAVSGPSTICASATTALSSGPTGGTWSSDNTGIATVDPVTGIVTGQAAGTTNILYTVTNGYGCVDSASEAVTVNPTPAAPSAITGASAVNNEQTGVAYSVSSVTGVTYTWSYSGTGVTINGTGNAVTLDFSATATSGTLSVTATSNCGVVSAASTLAIAVSAPTITVAPATLPAATVGASYNQAVSATGGSGTYTYAVTSGALPAGLSLSGGTLSGTPTAGGTFNFTITATDAGSFTGSQAYTLTVNAATIVVSPSSLPAATVGVSYSQSISATGGTSPYTYVATGLPAGLTLASDGTLSGTPTAGGSFTVTVTATDASTGSGPYQGTQTYTLTVNAASVVVAPATLPAATVGVSYSQSISATGGTSPYTYVATGLPAGLTLASDGTLSGTPTAGGSFTVTVTATDASTGSGPYQGSQTYTLTVNAATVVVSPSSLPAATVGVAYSQSISATGGTSPYTYVATGLPAGLTLASDGTLSGTPTAGGSFTVTVTATDASTGSGPYQGTQTYTLTVNAASVVVAPATLPAATVGVSYSQSISATGGTSPYTYVASGLPAGLTLTSGGVLSGTPTAGGSFTVTVTATDASTGSGPYQGTQTYTLTVNAASVVVAPATLPAATVGVSYNQSISATGGISPYTYVATGLPAGLTLASDGTLSGTPTAGGSFTVTVTATDASTGSGPYQGTQTYTLTVNPATIVIAPATLPAATVGVSYNQTITASGGTSSYTYVASGLPAGLTLTSGGVLSGTPTTGGSFTVTITATDASTGSGPYQGTQTYTLTVNAASVVVAPATLPAATVGVSYNQVISATGGTSPYTYVASGLPAGLTLTSGGVLSGTPTTGGSFTVTITATDASTGSGPYQGTQTYTLTVNAATITVAPATLPAATVGVSYNQVISATGGTSPYTYVASGLPAGLTLTSGGVLSGTPTAGGSFTVTITATDASTGSGPYQGTQTYTLTVNAATIIVAPATLPAATVGVSYNQVISATGGTSPYTYVASGLPAGLTLTSGGVLSGTPTAGGSFTVTITATDASTGSGPYQGTQTYTLTVNAATIIVAPATLPAATVGVSYNQTITATGGTSTYTYVASGLPTGLTLTSGGVLSGTPTAGGSFTVTITATDASTGSGPYQGTQTYTLTVNAATITVAPATLPAATVGVSYNQTITATGGTSTYTYVASGLPAGLTLTSGGVLSGTPTAGGSFTVTITATDASTGSGPYQGTQTYTLTVNAATIIVAPATLPAATVGVSYNQTITATGGTSTYTYVASGLPAGLTLTSGGVLSGTPTAGGSFTVTITATDASTGSGPYQGTQTYALTVNAATISVAPVTLPAATVGVSYNQTITATGGTSAYTYVASGLPAGLTLTSGGVLTGTPTAGGSFTVTITATDASTGSGPYQGTQTYTLTVNAATIAVAPATLPAATVGASYSQTISATGGTSPYTYAATGLPAGLSLTSGGTLSGTPTEGGSFNITITATDASTGSGPYKGTQTYTLTVNAATIAISPSTLPAGAVGIAYSQTLTASGGTAPYTYTASGLPAGLTLASDGTLSGTPTAGGTFNVTIVATDASTGSGPYHGSQSYTLTINASAITIAPATLPAATIAVNYSQTLSATGGTSPYTYAVTGGSLPAGLSLATDGALSGTPTAGGSFTFTVTATDASTGAGPYKGSTTYTLIVNAPAAIVLSPSTLPAGAYGQAYAGATITATGGTSSYTYAVTSGSLPPGISLGTDGVLSGTPTAVGSYSFTVTATDASTGAGPYKGSNTYSITVGKALLTITANDQSMTYGGTVPALTVTYSGFINGDNSSSLTIQPTASTAVTPATGVGQYPITVSGAVDPNYSITYVNGTMTVNPATLLVTAAPETRYYNTPNPTLTYTYSGFVNGDNASVLTSVPTISTTAVQTSPPGQYPITLSGGVAHNYTLTYQDAVLTVLQSLSNLITFNTLPVKTYGDPDFTISATANSGLPVTFVSRDNSIATVTQDATGNWVVHIVAAGQVTIAATQAGDGQYAPAPEVDQSLQINKADQTITFPVLSATATTGTSVTLAATASSGLPVTYTISDPTLATIIGNKLEFTGSGTVTVTATQDGDNDYNAATPVSYTITIYSGAGFQSHIGIFPNPAHGTLHIRFSSDYLITKYIMFSINGAVVRGETDVTNNSNDIPVDISNLSPGYYLVRVVCIRNNELVYPVFKILVF</sequence>
<keyword evidence="1" id="KW-0732">Signal</keyword>
<proteinExistence type="predicted"/>
<dbReference type="InterPro" id="IPR003961">
    <property type="entry name" value="FN3_dom"/>
</dbReference>
<dbReference type="RefSeq" id="WP_133999571.1">
    <property type="nucleotide sequence ID" value="NZ_SODV01000002.1"/>
</dbReference>
<evidence type="ECO:0000259" key="2">
    <source>
        <dbReference type="PROSITE" id="PS50853"/>
    </source>
</evidence>
<dbReference type="EMBL" id="SODV01000002">
    <property type="protein sequence ID" value="TDW97400.1"/>
    <property type="molecule type" value="Genomic_DNA"/>
</dbReference>
<evidence type="ECO:0000313" key="3">
    <source>
        <dbReference type="EMBL" id="TDW97400.1"/>
    </source>
</evidence>
<feature type="chain" id="PRO_5021006521" evidence="1">
    <location>
        <begin position="23"/>
        <end position="3193"/>
    </location>
</feature>
<reference evidence="3 4" key="1">
    <citation type="submission" date="2019-03" db="EMBL/GenBank/DDBJ databases">
        <title>Genomic Encyclopedia of Type Strains, Phase IV (KMG-IV): sequencing the most valuable type-strain genomes for metagenomic binning, comparative biology and taxonomic classification.</title>
        <authorList>
            <person name="Goeker M."/>
        </authorList>
    </citation>
    <scope>NUCLEOTIDE SEQUENCE [LARGE SCALE GENOMIC DNA]</scope>
    <source>
        <strain evidence="3 4">DSM 100059</strain>
    </source>
</reference>
<name>A0A4R8DK64_9BACT</name>
<dbReference type="NCBIfam" id="TIGR04183">
    <property type="entry name" value="Por_Secre_tail"/>
    <property type="match status" value="1"/>
</dbReference>
<dbReference type="OrthoDB" id="355609at2"/>
<feature type="domain" description="Fibronectin type-III" evidence="2">
    <location>
        <begin position="425"/>
        <end position="529"/>
    </location>
</feature>
<dbReference type="GO" id="GO:0016020">
    <property type="term" value="C:membrane"/>
    <property type="evidence" value="ECO:0007669"/>
    <property type="project" value="InterPro"/>
</dbReference>
<dbReference type="InterPro" id="IPR013783">
    <property type="entry name" value="Ig-like_fold"/>
</dbReference>
<dbReference type="PROSITE" id="PS50853">
    <property type="entry name" value="FN3"/>
    <property type="match status" value="1"/>
</dbReference>
<dbReference type="Pfam" id="PF18962">
    <property type="entry name" value="Por_Secre_tail"/>
    <property type="match status" value="1"/>
</dbReference>
<dbReference type="InterPro" id="IPR006644">
    <property type="entry name" value="Cadg"/>
</dbReference>
<gene>
    <name evidence="3" type="ORF">EDB95_5248</name>
</gene>
<dbReference type="PANTHER" id="PTHR37494">
    <property type="entry name" value="HEMAGGLUTININ"/>
    <property type="match status" value="1"/>
</dbReference>
<protein>
    <submittedName>
        <fullName evidence="3">Putative Ig domain-containing protein</fullName>
    </submittedName>
</protein>
<dbReference type="InterPro" id="IPR041286">
    <property type="entry name" value="MBG_2"/>
</dbReference>
<accession>A0A4R8DK64</accession>
<dbReference type="Pfam" id="PF17963">
    <property type="entry name" value="Big_9"/>
    <property type="match status" value="1"/>
</dbReference>
<dbReference type="InterPro" id="IPR008964">
    <property type="entry name" value="Invasin/intimin_cell_adhesion"/>
</dbReference>
<dbReference type="PANTHER" id="PTHR37494:SF1">
    <property type="entry name" value="STAPHYLOCOCCUS AUREUS SURFACE PROTEIN A"/>
    <property type="match status" value="1"/>
</dbReference>
<dbReference type="SUPFAM" id="SSF49373">
    <property type="entry name" value="Invasin/intimin cell-adhesion fragments"/>
    <property type="match status" value="1"/>
</dbReference>
<evidence type="ECO:0000256" key="1">
    <source>
        <dbReference type="SAM" id="SignalP"/>
    </source>
</evidence>
<feature type="signal peptide" evidence="1">
    <location>
        <begin position="1"/>
        <end position="22"/>
    </location>
</feature>
<dbReference type="InterPro" id="IPR045829">
    <property type="entry name" value="PKD_6"/>
</dbReference>
<dbReference type="Proteomes" id="UP000294498">
    <property type="component" value="Unassembled WGS sequence"/>
</dbReference>
<dbReference type="InterPro" id="IPR015919">
    <property type="entry name" value="Cadherin-like_sf"/>
</dbReference>
<dbReference type="Gene3D" id="2.60.40.1080">
    <property type="match status" value="2"/>
</dbReference>
<dbReference type="Pfam" id="PF18676">
    <property type="entry name" value="MBG_2"/>
    <property type="match status" value="2"/>
</dbReference>